<dbReference type="Proteomes" id="UP000054821">
    <property type="component" value="Unassembled WGS sequence"/>
</dbReference>
<keyword evidence="3" id="KW-1185">Reference proteome</keyword>
<dbReference type="GeneID" id="29983516"/>
<protein>
    <submittedName>
        <fullName evidence="2">Uncharacterized protein</fullName>
    </submittedName>
</protein>
<evidence type="ECO:0000256" key="1">
    <source>
        <dbReference type="SAM" id="SignalP"/>
    </source>
</evidence>
<dbReference type="EMBL" id="JPDN02000016">
    <property type="protein sequence ID" value="PON25740.1"/>
    <property type="molecule type" value="Genomic_DNA"/>
</dbReference>
<feature type="chain" id="PRO_5015130379" evidence="1">
    <location>
        <begin position="24"/>
        <end position="99"/>
    </location>
</feature>
<reference evidence="2 3" key="1">
    <citation type="journal article" date="2016" name="Genome Announc.">
        <title>Draft Whole-Genome Sequence of Trichoderma gamsii T6085, a Promising Biocontrol Agent of Fusarium Head Blight on Wheat.</title>
        <authorList>
            <person name="Baroncelli R."/>
            <person name="Zapparata A."/>
            <person name="Piaggeschi G."/>
            <person name="Sarrocco S."/>
            <person name="Vannacci G."/>
        </authorList>
    </citation>
    <scope>NUCLEOTIDE SEQUENCE [LARGE SCALE GENOMIC DNA]</scope>
    <source>
        <strain evidence="2 3">T6085</strain>
    </source>
</reference>
<comment type="caution">
    <text evidence="2">The sequence shown here is derived from an EMBL/GenBank/DDBJ whole genome shotgun (WGS) entry which is preliminary data.</text>
</comment>
<name>A0A2P4ZN68_9HYPO</name>
<organism evidence="2 3">
    <name type="scientific">Trichoderma gamsii</name>
    <dbReference type="NCBI Taxonomy" id="398673"/>
    <lineage>
        <taxon>Eukaryota</taxon>
        <taxon>Fungi</taxon>
        <taxon>Dikarya</taxon>
        <taxon>Ascomycota</taxon>
        <taxon>Pezizomycotina</taxon>
        <taxon>Sordariomycetes</taxon>
        <taxon>Hypocreomycetidae</taxon>
        <taxon>Hypocreales</taxon>
        <taxon>Hypocreaceae</taxon>
        <taxon>Trichoderma</taxon>
    </lineage>
</organism>
<sequence>MAFNTARSVALAALLAFSPIALAGDPGCESPGDHMCAILFVSSVFSFPSGPDGPGPSGNSWGGVVNGNCDTVVTSGGLEPQSPGFAENNWQILNSNVFM</sequence>
<dbReference type="AlphaFoldDB" id="A0A2P4ZN68"/>
<dbReference type="RefSeq" id="XP_018663471.1">
    <property type="nucleotide sequence ID" value="XM_018803433.1"/>
</dbReference>
<proteinExistence type="predicted"/>
<evidence type="ECO:0000313" key="3">
    <source>
        <dbReference type="Proteomes" id="UP000054821"/>
    </source>
</evidence>
<gene>
    <name evidence="2" type="ORF">TGAM01_v205177</name>
</gene>
<keyword evidence="1" id="KW-0732">Signal</keyword>
<accession>A0A2P4ZN68</accession>
<feature type="signal peptide" evidence="1">
    <location>
        <begin position="1"/>
        <end position="23"/>
    </location>
</feature>
<evidence type="ECO:0000313" key="2">
    <source>
        <dbReference type="EMBL" id="PON25740.1"/>
    </source>
</evidence>